<evidence type="ECO:0000256" key="1">
    <source>
        <dbReference type="SAM" id="MobiDB-lite"/>
    </source>
</evidence>
<feature type="compositionally biased region" description="Pro residues" evidence="1">
    <location>
        <begin position="44"/>
        <end position="53"/>
    </location>
</feature>
<dbReference type="InParanoid" id="A0A409YUS1"/>
<evidence type="ECO:0000313" key="3">
    <source>
        <dbReference type="EMBL" id="PPR06771.1"/>
    </source>
</evidence>
<reference evidence="3 4" key="1">
    <citation type="journal article" date="2018" name="Evol. Lett.">
        <title>Horizontal gene cluster transfer increased hallucinogenic mushroom diversity.</title>
        <authorList>
            <person name="Reynolds H.T."/>
            <person name="Vijayakumar V."/>
            <person name="Gluck-Thaler E."/>
            <person name="Korotkin H.B."/>
            <person name="Matheny P.B."/>
            <person name="Slot J.C."/>
        </authorList>
    </citation>
    <scope>NUCLEOTIDE SEQUENCE [LARGE SCALE GENOMIC DNA]</scope>
    <source>
        <strain evidence="3 4">SRW20</strain>
    </source>
</reference>
<proteinExistence type="predicted"/>
<protein>
    <submittedName>
        <fullName evidence="3">Uncharacterized protein</fullName>
    </submittedName>
</protein>
<keyword evidence="4" id="KW-1185">Reference proteome</keyword>
<feature type="region of interest" description="Disordered" evidence="1">
    <location>
        <begin position="183"/>
        <end position="208"/>
    </location>
</feature>
<feature type="compositionally biased region" description="Polar residues" evidence="1">
    <location>
        <begin position="1"/>
        <end position="10"/>
    </location>
</feature>
<accession>A0A409YUS1</accession>
<gene>
    <name evidence="3" type="ORF">CVT26_003922</name>
</gene>
<name>A0A409YUS1_9AGAR</name>
<dbReference type="AlphaFoldDB" id="A0A409YUS1"/>
<feature type="compositionally biased region" description="Polar residues" evidence="1">
    <location>
        <begin position="73"/>
        <end position="83"/>
    </location>
</feature>
<dbReference type="Proteomes" id="UP000284706">
    <property type="component" value="Unassembled WGS sequence"/>
</dbReference>
<sequence>MIILDTSETGSSDERSPLKGSGPTSPTMSTPPPPPPYGAVQPGPGGPHNPHLPPQYFQSASYQGPASIPQGYMASSPSSTHFQHYQDHRGAHHVHYQHTHGHGHGHGRGRGHGFRHFPHPHYAPPHSPHHPHHHPEHHDPQYPHHQGRRRRSPFIRFCRAWTVAMLVLILWALLMDTIQINIRNDSSNGNNGRRPRSRESTGEEAAPEYRCPCEVEVPSVEVPVAPGRVLPIRYPPVVSQLPSEVEGEGDAPKS</sequence>
<keyword evidence="2" id="KW-0472">Membrane</keyword>
<dbReference type="EMBL" id="NHYE01000247">
    <property type="protein sequence ID" value="PPR06771.1"/>
    <property type="molecule type" value="Genomic_DNA"/>
</dbReference>
<organism evidence="3 4">
    <name type="scientific">Gymnopilus dilepis</name>
    <dbReference type="NCBI Taxonomy" id="231916"/>
    <lineage>
        <taxon>Eukaryota</taxon>
        <taxon>Fungi</taxon>
        <taxon>Dikarya</taxon>
        <taxon>Basidiomycota</taxon>
        <taxon>Agaricomycotina</taxon>
        <taxon>Agaricomycetes</taxon>
        <taxon>Agaricomycetidae</taxon>
        <taxon>Agaricales</taxon>
        <taxon>Agaricineae</taxon>
        <taxon>Hymenogastraceae</taxon>
        <taxon>Gymnopilus</taxon>
    </lineage>
</organism>
<keyword evidence="2" id="KW-0812">Transmembrane</keyword>
<keyword evidence="2" id="KW-1133">Transmembrane helix</keyword>
<feature type="transmembrane region" description="Helical" evidence="2">
    <location>
        <begin position="154"/>
        <end position="174"/>
    </location>
</feature>
<feature type="region of interest" description="Disordered" evidence="1">
    <location>
        <begin position="1"/>
        <end position="147"/>
    </location>
</feature>
<feature type="compositionally biased region" description="Basic residues" evidence="1">
    <location>
        <begin position="90"/>
        <end position="119"/>
    </location>
</feature>
<feature type="compositionally biased region" description="Low complexity" evidence="1">
    <location>
        <begin position="183"/>
        <end position="192"/>
    </location>
</feature>
<evidence type="ECO:0000313" key="4">
    <source>
        <dbReference type="Proteomes" id="UP000284706"/>
    </source>
</evidence>
<evidence type="ECO:0000256" key="2">
    <source>
        <dbReference type="SAM" id="Phobius"/>
    </source>
</evidence>
<comment type="caution">
    <text evidence="3">The sequence shown here is derived from an EMBL/GenBank/DDBJ whole genome shotgun (WGS) entry which is preliminary data.</text>
</comment>